<dbReference type="EMBL" id="CM007379">
    <property type="protein sequence ID" value="OIV91725.1"/>
    <property type="molecule type" value="Genomic_DNA"/>
</dbReference>
<protein>
    <recommendedName>
        <fullName evidence="5">Protein E6</fullName>
    </recommendedName>
</protein>
<feature type="region of interest" description="Disordered" evidence="1">
    <location>
        <begin position="236"/>
        <end position="261"/>
    </location>
</feature>
<name>A0A4P1QPP2_LUPAN</name>
<evidence type="ECO:0000256" key="1">
    <source>
        <dbReference type="SAM" id="MobiDB-lite"/>
    </source>
</evidence>
<dbReference type="KEGG" id="lang:109334544"/>
<dbReference type="PANTHER" id="PTHR35274">
    <property type="entry name" value="E6-LIKE PROTEIN"/>
    <property type="match status" value="1"/>
</dbReference>
<proteinExistence type="predicted"/>
<feature type="compositionally biased region" description="Low complexity" evidence="1">
    <location>
        <begin position="33"/>
        <end position="42"/>
    </location>
</feature>
<feature type="compositionally biased region" description="Low complexity" evidence="1">
    <location>
        <begin position="236"/>
        <end position="250"/>
    </location>
</feature>
<feature type="signal peptide" evidence="2">
    <location>
        <begin position="1"/>
        <end position="24"/>
    </location>
</feature>
<feature type="chain" id="PRO_5020027883" description="Protein E6" evidence="2">
    <location>
        <begin position="25"/>
        <end position="261"/>
    </location>
</feature>
<keyword evidence="2" id="KW-0732">Signal</keyword>
<keyword evidence="4" id="KW-1185">Reference proteome</keyword>
<dbReference type="OrthoDB" id="1306371at2759"/>
<feature type="region of interest" description="Disordered" evidence="1">
    <location>
        <begin position="138"/>
        <end position="161"/>
    </location>
</feature>
<evidence type="ECO:0008006" key="5">
    <source>
        <dbReference type="Google" id="ProtNLM"/>
    </source>
</evidence>
<reference evidence="3 4" key="1">
    <citation type="journal article" date="2017" name="Plant Biotechnol. J.">
        <title>A comprehensive draft genome sequence for lupin (Lupinus angustifolius), an emerging health food: insights into plant-microbe interactions and legume evolution.</title>
        <authorList>
            <person name="Hane J.K."/>
            <person name="Ming Y."/>
            <person name="Kamphuis L.G."/>
            <person name="Nelson M.N."/>
            <person name="Garg G."/>
            <person name="Atkins C.A."/>
            <person name="Bayer P.E."/>
            <person name="Bravo A."/>
            <person name="Bringans S."/>
            <person name="Cannon S."/>
            <person name="Edwards D."/>
            <person name="Foley R."/>
            <person name="Gao L.L."/>
            <person name="Harrison M.J."/>
            <person name="Huang W."/>
            <person name="Hurgobin B."/>
            <person name="Li S."/>
            <person name="Liu C.W."/>
            <person name="McGrath A."/>
            <person name="Morahan G."/>
            <person name="Murray J."/>
            <person name="Weller J."/>
            <person name="Jian J."/>
            <person name="Singh K.B."/>
        </authorList>
    </citation>
    <scope>NUCLEOTIDE SEQUENCE [LARGE SCALE GENOMIC DNA]</scope>
    <source>
        <strain evidence="4">cv. Tanjil</strain>
        <tissue evidence="3">Whole plant</tissue>
    </source>
</reference>
<feature type="region of interest" description="Disordered" evidence="1">
    <location>
        <begin position="33"/>
        <end position="90"/>
    </location>
</feature>
<dbReference type="Proteomes" id="UP000188354">
    <property type="component" value="Chromosome LG19"/>
</dbReference>
<evidence type="ECO:0000313" key="4">
    <source>
        <dbReference type="Proteomes" id="UP000188354"/>
    </source>
</evidence>
<feature type="compositionally biased region" description="Basic and acidic residues" evidence="1">
    <location>
        <begin position="43"/>
        <end position="59"/>
    </location>
</feature>
<sequence>MAPFSTYICFLLLATLLFPLKIIARESNFFSKVSHSNNNNNVKETELPKEEEPEKKPDEQPVFIPETENSYGLYDHESTQIPSTSNTNYEPYETEFQHTSKYPNKYHHNYNNDDAYNTNQNEEPGNTRLTGTYRNNYYNKDVSEGNQNELSDTKYTEGEGEYNSMGKQHNYKKHYYNNNAANDNRYNGEKQGMSDTRFLEGGRYFYDVQYEKYNPTLYDDSSRGVNTHNNWYNNRGNNYYGNNNNGYQNQEEFEDEQDFEP</sequence>
<gene>
    <name evidence="3" type="ORF">TanjilG_26578</name>
</gene>
<dbReference type="AlphaFoldDB" id="A0A4P1QPP2"/>
<dbReference type="PANTHER" id="PTHR35274:SF8">
    <property type="entry name" value="PROTEIN, PUTATIVE-RELATED"/>
    <property type="match status" value="1"/>
</dbReference>
<feature type="compositionally biased region" description="Polar residues" evidence="1">
    <location>
        <begin position="138"/>
        <end position="150"/>
    </location>
</feature>
<accession>A0A4P1QPP2</accession>
<organism evidence="3 4">
    <name type="scientific">Lupinus angustifolius</name>
    <name type="common">Narrow-leaved blue lupine</name>
    <dbReference type="NCBI Taxonomy" id="3871"/>
    <lineage>
        <taxon>Eukaryota</taxon>
        <taxon>Viridiplantae</taxon>
        <taxon>Streptophyta</taxon>
        <taxon>Embryophyta</taxon>
        <taxon>Tracheophyta</taxon>
        <taxon>Spermatophyta</taxon>
        <taxon>Magnoliopsida</taxon>
        <taxon>eudicotyledons</taxon>
        <taxon>Gunneridae</taxon>
        <taxon>Pentapetalae</taxon>
        <taxon>rosids</taxon>
        <taxon>fabids</taxon>
        <taxon>Fabales</taxon>
        <taxon>Fabaceae</taxon>
        <taxon>Papilionoideae</taxon>
        <taxon>50 kb inversion clade</taxon>
        <taxon>genistoids sensu lato</taxon>
        <taxon>core genistoids</taxon>
        <taxon>Genisteae</taxon>
        <taxon>Lupinus</taxon>
    </lineage>
</organism>
<feature type="compositionally biased region" description="Acidic residues" evidence="1">
    <location>
        <begin position="251"/>
        <end position="261"/>
    </location>
</feature>
<evidence type="ECO:0000256" key="2">
    <source>
        <dbReference type="SAM" id="SignalP"/>
    </source>
</evidence>
<feature type="compositionally biased region" description="Polar residues" evidence="1">
    <location>
        <begin position="79"/>
        <end position="89"/>
    </location>
</feature>
<evidence type="ECO:0000313" key="3">
    <source>
        <dbReference type="EMBL" id="OIV91725.1"/>
    </source>
</evidence>
<dbReference type="InterPro" id="IPR040290">
    <property type="entry name" value="Prot_E6-like"/>
</dbReference>
<dbReference type="Gramene" id="OIV91725">
    <property type="protein sequence ID" value="OIV91725"/>
    <property type="gene ID" value="TanjilG_26578"/>
</dbReference>